<gene>
    <name evidence="3" type="ORF">UFOPK3401_00226</name>
</gene>
<feature type="compositionally biased region" description="Polar residues" evidence="1">
    <location>
        <begin position="164"/>
        <end position="207"/>
    </location>
</feature>
<accession>A0A6J7CVG2</accession>
<dbReference type="AlphaFoldDB" id="A0A6J7CVG2"/>
<evidence type="ECO:0000256" key="1">
    <source>
        <dbReference type="SAM" id="MobiDB-lite"/>
    </source>
</evidence>
<evidence type="ECO:0000313" key="3">
    <source>
        <dbReference type="EMBL" id="CAB4860644.1"/>
    </source>
</evidence>
<keyword evidence="2" id="KW-1133">Transmembrane helix</keyword>
<proteinExistence type="predicted"/>
<feature type="transmembrane region" description="Helical" evidence="2">
    <location>
        <begin position="215"/>
        <end position="232"/>
    </location>
</feature>
<sequence length="241" mass="24828">MKVRWLAALVSTIVMGVLFAVASPSYASTLGDLTVTPANGNDSSVVVITTSGPCPREATNVIATITGSGFESGQNLIGNSPLRIYPRTTKGGYIIPLQYTFGDVAKLQRVYKGLTGSYKVVATCRGVIKPTDLGQFTGTVSFSNKVGAGGYRNYVAKNPATAPVPTQGTLNGQTKGSGSSASQPVQTPQGLSPSTNGDGTDSAGSNSDSGIGRELLFVGLAIILMLAAALYVRRSQSAKRS</sequence>
<dbReference type="EMBL" id="CAFBLM010000005">
    <property type="protein sequence ID" value="CAB4860644.1"/>
    <property type="molecule type" value="Genomic_DNA"/>
</dbReference>
<keyword evidence="2" id="KW-0472">Membrane</keyword>
<organism evidence="3">
    <name type="scientific">freshwater metagenome</name>
    <dbReference type="NCBI Taxonomy" id="449393"/>
    <lineage>
        <taxon>unclassified sequences</taxon>
        <taxon>metagenomes</taxon>
        <taxon>ecological metagenomes</taxon>
    </lineage>
</organism>
<reference evidence="3" key="1">
    <citation type="submission" date="2020-05" db="EMBL/GenBank/DDBJ databases">
        <authorList>
            <person name="Chiriac C."/>
            <person name="Salcher M."/>
            <person name="Ghai R."/>
            <person name="Kavagutti S V."/>
        </authorList>
    </citation>
    <scope>NUCLEOTIDE SEQUENCE</scope>
</reference>
<evidence type="ECO:0000256" key="2">
    <source>
        <dbReference type="SAM" id="Phobius"/>
    </source>
</evidence>
<protein>
    <submittedName>
        <fullName evidence="3">Unannotated protein</fullName>
    </submittedName>
</protein>
<keyword evidence="2" id="KW-0812">Transmembrane</keyword>
<feature type="region of interest" description="Disordered" evidence="1">
    <location>
        <begin position="157"/>
        <end position="207"/>
    </location>
</feature>
<name>A0A6J7CVG2_9ZZZZ</name>